<feature type="transmembrane region" description="Helical" evidence="1">
    <location>
        <begin position="66"/>
        <end position="85"/>
    </location>
</feature>
<name>A0A3P9LUB2_ORYLA</name>
<dbReference type="AlphaFoldDB" id="A0A3P9LUB2"/>
<organism evidence="2 3">
    <name type="scientific">Oryzias latipes</name>
    <name type="common">Japanese rice fish</name>
    <name type="synonym">Japanese killifish</name>
    <dbReference type="NCBI Taxonomy" id="8090"/>
    <lineage>
        <taxon>Eukaryota</taxon>
        <taxon>Metazoa</taxon>
        <taxon>Chordata</taxon>
        <taxon>Craniata</taxon>
        <taxon>Vertebrata</taxon>
        <taxon>Euteleostomi</taxon>
        <taxon>Actinopterygii</taxon>
        <taxon>Neopterygii</taxon>
        <taxon>Teleostei</taxon>
        <taxon>Neoteleostei</taxon>
        <taxon>Acanthomorphata</taxon>
        <taxon>Ovalentaria</taxon>
        <taxon>Atherinomorphae</taxon>
        <taxon>Beloniformes</taxon>
        <taxon>Adrianichthyidae</taxon>
        <taxon>Oryziinae</taxon>
        <taxon>Oryzias</taxon>
    </lineage>
</organism>
<evidence type="ECO:0000313" key="3">
    <source>
        <dbReference type="Proteomes" id="UP000265180"/>
    </source>
</evidence>
<sequence>QPMRSSRTLFLISRTSFGLVKIYTMNNKVGTDQAVGYTAWHADTGRERLQQGFDVIMCYVRPHLRLRLGAAAVGPILVGLIWAAAGIEPASLVASYGVKSAPHVLRIKTVKRATGCQGCPAFPPLD</sequence>
<reference evidence="2" key="3">
    <citation type="submission" date="2025-08" db="UniProtKB">
        <authorList>
            <consortium name="Ensembl"/>
        </authorList>
    </citation>
    <scope>IDENTIFICATION</scope>
    <source>
        <strain evidence="2">HNI</strain>
    </source>
</reference>
<keyword evidence="1" id="KW-0472">Membrane</keyword>
<reference evidence="2 3" key="2">
    <citation type="submission" date="2017-04" db="EMBL/GenBank/DDBJ databases">
        <title>CpG methylation of centromeres and impact of large insertions on vertebrate speciation.</title>
        <authorList>
            <person name="Ichikawa K."/>
            <person name="Yoshimura J."/>
            <person name="Morishita S."/>
        </authorList>
    </citation>
    <scope>NUCLEOTIDE SEQUENCE</scope>
    <source>
        <strain evidence="2 3">HNI</strain>
    </source>
</reference>
<keyword evidence="1" id="KW-0812">Transmembrane</keyword>
<evidence type="ECO:0000256" key="1">
    <source>
        <dbReference type="SAM" id="Phobius"/>
    </source>
</evidence>
<accession>A0A3P9LUB2</accession>
<dbReference type="Proteomes" id="UP000265180">
    <property type="component" value="Chromosome 12"/>
</dbReference>
<protein>
    <submittedName>
        <fullName evidence="2">Uncharacterized protein</fullName>
    </submittedName>
</protein>
<reference key="1">
    <citation type="journal article" date="2007" name="Nature">
        <title>The medaka draft genome and insights into vertebrate genome evolution.</title>
        <authorList>
            <person name="Kasahara M."/>
            <person name="Naruse K."/>
            <person name="Sasaki S."/>
            <person name="Nakatani Y."/>
            <person name="Qu W."/>
            <person name="Ahsan B."/>
            <person name="Yamada T."/>
            <person name="Nagayasu Y."/>
            <person name="Doi K."/>
            <person name="Kasai Y."/>
            <person name="Jindo T."/>
            <person name="Kobayashi D."/>
            <person name="Shimada A."/>
            <person name="Toyoda A."/>
            <person name="Kuroki Y."/>
            <person name="Fujiyama A."/>
            <person name="Sasaki T."/>
            <person name="Shimizu A."/>
            <person name="Asakawa S."/>
            <person name="Shimizu N."/>
            <person name="Hashimoto S."/>
            <person name="Yang J."/>
            <person name="Lee Y."/>
            <person name="Matsushima K."/>
            <person name="Sugano S."/>
            <person name="Sakaizumi M."/>
            <person name="Narita T."/>
            <person name="Ohishi K."/>
            <person name="Haga S."/>
            <person name="Ohta F."/>
            <person name="Nomoto H."/>
            <person name="Nogata K."/>
            <person name="Morishita T."/>
            <person name="Endo T."/>
            <person name="Shin-I T."/>
            <person name="Takeda H."/>
            <person name="Morishita S."/>
            <person name="Kohara Y."/>
        </authorList>
    </citation>
    <scope>NUCLEOTIDE SEQUENCE [LARGE SCALE GENOMIC DNA]</scope>
    <source>
        <strain>Hd-rR</strain>
    </source>
</reference>
<keyword evidence="1" id="KW-1133">Transmembrane helix</keyword>
<evidence type="ECO:0000313" key="2">
    <source>
        <dbReference type="Ensembl" id="ENSORLP00020024287.1"/>
    </source>
</evidence>
<dbReference type="Ensembl" id="ENSORLT00020007348.1">
    <property type="protein sequence ID" value="ENSORLP00020024287.1"/>
    <property type="gene ID" value="ENSORLG00020005607.1"/>
</dbReference>
<proteinExistence type="predicted"/>
<reference evidence="2" key="4">
    <citation type="submission" date="2025-09" db="UniProtKB">
        <authorList>
            <consortium name="Ensembl"/>
        </authorList>
    </citation>
    <scope>IDENTIFICATION</scope>
    <source>
        <strain evidence="2">HNI</strain>
    </source>
</reference>